<feature type="domain" description="SHSP" evidence="3">
    <location>
        <begin position="31"/>
        <end position="140"/>
    </location>
</feature>
<dbReference type="SUPFAM" id="SSF49764">
    <property type="entry name" value="HSP20-like chaperones"/>
    <property type="match status" value="1"/>
</dbReference>
<dbReference type="Pfam" id="PF00011">
    <property type="entry name" value="HSP20"/>
    <property type="match status" value="1"/>
</dbReference>
<dbReference type="AlphaFoldDB" id="A0A9W6VYS2"/>
<dbReference type="CDD" id="cd06464">
    <property type="entry name" value="ACD_sHsps-like"/>
    <property type="match status" value="1"/>
</dbReference>
<comment type="similarity">
    <text evidence="1 2">Belongs to the small heat shock protein (HSP20) family.</text>
</comment>
<organism evidence="4 5">
    <name type="scientific">Actinoallomurus iriomotensis</name>
    <dbReference type="NCBI Taxonomy" id="478107"/>
    <lineage>
        <taxon>Bacteria</taxon>
        <taxon>Bacillati</taxon>
        <taxon>Actinomycetota</taxon>
        <taxon>Actinomycetes</taxon>
        <taxon>Streptosporangiales</taxon>
        <taxon>Thermomonosporaceae</taxon>
        <taxon>Actinoallomurus</taxon>
    </lineage>
</organism>
<evidence type="ECO:0000313" key="4">
    <source>
        <dbReference type="EMBL" id="GLY85160.1"/>
    </source>
</evidence>
<dbReference type="InterPro" id="IPR002068">
    <property type="entry name" value="A-crystallin/Hsp20_dom"/>
</dbReference>
<evidence type="ECO:0000256" key="2">
    <source>
        <dbReference type="RuleBase" id="RU003616"/>
    </source>
</evidence>
<dbReference type="InterPro" id="IPR031107">
    <property type="entry name" value="Small_HSP"/>
</dbReference>
<dbReference type="EMBL" id="BSTK01000004">
    <property type="protein sequence ID" value="GLY85160.1"/>
    <property type="molecule type" value="Genomic_DNA"/>
</dbReference>
<dbReference type="Gene3D" id="2.60.40.790">
    <property type="match status" value="1"/>
</dbReference>
<accession>A0A9W6VYS2</accession>
<evidence type="ECO:0000259" key="3">
    <source>
        <dbReference type="PROSITE" id="PS01031"/>
    </source>
</evidence>
<reference evidence="4" key="1">
    <citation type="submission" date="2023-03" db="EMBL/GenBank/DDBJ databases">
        <title>Actinoallomurus iriomotensis NBRC 103684.</title>
        <authorList>
            <person name="Ichikawa N."/>
            <person name="Sato H."/>
            <person name="Tonouchi N."/>
        </authorList>
    </citation>
    <scope>NUCLEOTIDE SEQUENCE</scope>
    <source>
        <strain evidence="4">NBRC 103684</strain>
    </source>
</reference>
<evidence type="ECO:0000256" key="1">
    <source>
        <dbReference type="PROSITE-ProRule" id="PRU00285"/>
    </source>
</evidence>
<gene>
    <name evidence="4" type="ORF">Airi02_030890</name>
</gene>
<dbReference type="PROSITE" id="PS01031">
    <property type="entry name" value="SHSP"/>
    <property type="match status" value="1"/>
</dbReference>
<dbReference type="PANTHER" id="PTHR11527">
    <property type="entry name" value="HEAT-SHOCK PROTEIN 20 FAMILY MEMBER"/>
    <property type="match status" value="1"/>
</dbReference>
<keyword evidence="5" id="KW-1185">Reference proteome</keyword>
<protein>
    <recommendedName>
        <fullName evidence="3">SHSP domain-containing protein</fullName>
    </recommendedName>
</protein>
<dbReference type="Proteomes" id="UP001165074">
    <property type="component" value="Unassembled WGS sequence"/>
</dbReference>
<dbReference type="InterPro" id="IPR008978">
    <property type="entry name" value="HSP20-like_chaperone"/>
</dbReference>
<evidence type="ECO:0000313" key="5">
    <source>
        <dbReference type="Proteomes" id="UP001165074"/>
    </source>
</evidence>
<name>A0A9W6VYS2_9ACTN</name>
<sequence>MSVPARRETRGMFPDLFDLFEMPLTALRPFTGQTGQAIRVEDAVEDDRYVVRAEMPGIDPEKDLEISVSRGVLTIRAERQESREGRRHSEFRYGSYERHIRLPENIREDEIKATYDQGIVTITMPLQEQKEATRRVPVER</sequence>
<comment type="caution">
    <text evidence="4">The sequence shown here is derived from an EMBL/GenBank/DDBJ whole genome shotgun (WGS) entry which is preliminary data.</text>
</comment>
<proteinExistence type="inferred from homology"/>
<dbReference type="RefSeq" id="WP_285571817.1">
    <property type="nucleotide sequence ID" value="NZ_BSTK01000004.1"/>
</dbReference>